<evidence type="ECO:0000313" key="4">
    <source>
        <dbReference type="Proteomes" id="UP000059188"/>
    </source>
</evidence>
<accession>A0A0B7G188</accession>
<dbReference type="Gene3D" id="4.10.240.10">
    <property type="entry name" value="Zn(2)-C6 fungal-type DNA-binding domain"/>
    <property type="match status" value="1"/>
</dbReference>
<dbReference type="InterPro" id="IPR001138">
    <property type="entry name" value="Zn2Cys6_DnaBD"/>
</dbReference>
<feature type="domain" description="Zn(2)-C6 fungal-type" evidence="2">
    <location>
        <begin position="8"/>
        <end position="38"/>
    </location>
</feature>
<protein>
    <recommendedName>
        <fullName evidence="2">Zn(2)-C6 fungal-type domain-containing protein</fullName>
    </recommendedName>
</protein>
<evidence type="ECO:0000313" key="3">
    <source>
        <dbReference type="EMBL" id="CEL62212.1"/>
    </source>
</evidence>
<organism evidence="3 4">
    <name type="scientific">Thanatephorus cucumeris (strain AG1-IB / isolate 7/3/14)</name>
    <name type="common">Lettuce bottom rot fungus</name>
    <name type="synonym">Rhizoctonia solani</name>
    <dbReference type="NCBI Taxonomy" id="1108050"/>
    <lineage>
        <taxon>Eukaryota</taxon>
        <taxon>Fungi</taxon>
        <taxon>Dikarya</taxon>
        <taxon>Basidiomycota</taxon>
        <taxon>Agaricomycotina</taxon>
        <taxon>Agaricomycetes</taxon>
        <taxon>Cantharellales</taxon>
        <taxon>Ceratobasidiaceae</taxon>
        <taxon>Rhizoctonia</taxon>
        <taxon>Rhizoctonia solani AG-1</taxon>
    </lineage>
</organism>
<dbReference type="PROSITE" id="PS50048">
    <property type="entry name" value="ZN2_CY6_FUNGAL_2"/>
    <property type="match status" value="1"/>
</dbReference>
<dbReference type="OrthoDB" id="3251668at2759"/>
<evidence type="ECO:0000259" key="2">
    <source>
        <dbReference type="PROSITE" id="PS50048"/>
    </source>
</evidence>
<dbReference type="Proteomes" id="UP000059188">
    <property type="component" value="Unassembled WGS sequence"/>
</dbReference>
<dbReference type="GO" id="GO:0000976">
    <property type="term" value="F:transcription cis-regulatory region binding"/>
    <property type="evidence" value="ECO:0007669"/>
    <property type="project" value="TreeGrafter"/>
</dbReference>
<dbReference type="PANTHER" id="PTHR37534">
    <property type="entry name" value="TRANSCRIPTIONAL ACTIVATOR PROTEIN UGA3"/>
    <property type="match status" value="1"/>
</dbReference>
<dbReference type="GO" id="GO:0005634">
    <property type="term" value="C:nucleus"/>
    <property type="evidence" value="ECO:0007669"/>
    <property type="project" value="TreeGrafter"/>
</dbReference>
<dbReference type="SUPFAM" id="SSF57701">
    <property type="entry name" value="Zn2/Cys6 DNA-binding domain"/>
    <property type="match status" value="1"/>
</dbReference>
<proteinExistence type="predicted"/>
<dbReference type="Pfam" id="PF00172">
    <property type="entry name" value="Zn_clus"/>
    <property type="match status" value="1"/>
</dbReference>
<dbReference type="AlphaFoldDB" id="A0A0B7G188"/>
<keyword evidence="1" id="KW-0539">Nucleus</keyword>
<dbReference type="PANTHER" id="PTHR37534:SF7">
    <property type="entry name" value="TRANSCRIPTIONAL ACTIVATOR PROTEIN UGA3"/>
    <property type="match status" value="1"/>
</dbReference>
<dbReference type="CDD" id="cd00067">
    <property type="entry name" value="GAL4"/>
    <property type="match status" value="1"/>
</dbReference>
<dbReference type="GO" id="GO:0000981">
    <property type="term" value="F:DNA-binding transcription factor activity, RNA polymerase II-specific"/>
    <property type="evidence" value="ECO:0007669"/>
    <property type="project" value="InterPro"/>
</dbReference>
<sequence>MSPRSTTGCYLCKVKRKKCDETKPRCLRCTKRGEKCEYDYIEPSGIKKRTRPAPRPASELAKKAAKEALDLVKSPQHTNTAVGSITTQASYQGPSVPSLDSVQPIGMGWEPTLCQPAAILSLGPFPFQAAESPFPGSEQFVASQNLTPGQASLFNALFSLEKANSHAEHNVTSSSAPIITHTAPDTDLGHHASQPSWLNTYRSLNFLCDPDIEDDEEDEKDLEGVGEVLCRVPVRLDPMVDSNSLAFVLQSYAQVMPLIVFDPRIIALTTQENVIRRFLGSPNSRSRLLLASNVLRRLVKSWDLDEGGKMALSSLREQVWQNVINYRSQELPPSEAERERATAALDQIIELVSINLFSSPLVFTLHLFQSAVPVFLSACPSQRLPNILELLLEADINVRLFAGVDVTISITTGRPLLCRYHVPWSLEICDSFIRKREDQGLQWLAGIPDQFILLFGFMSNLRENAIATKTEVDPTIIQQIEEDIKNVIIAPCDSKDPSLGIGRMVVQECWREVVFVFLYMVSLYTNQAHEANIVCRRLYAD</sequence>
<gene>
    <name evidence="3" type="ORF">RSOLAG1IB_12523</name>
</gene>
<dbReference type="EMBL" id="LN679732">
    <property type="protein sequence ID" value="CEL62212.1"/>
    <property type="molecule type" value="Genomic_DNA"/>
</dbReference>
<dbReference type="GO" id="GO:0045944">
    <property type="term" value="P:positive regulation of transcription by RNA polymerase II"/>
    <property type="evidence" value="ECO:0007669"/>
    <property type="project" value="TreeGrafter"/>
</dbReference>
<dbReference type="SMART" id="SM00066">
    <property type="entry name" value="GAL4"/>
    <property type="match status" value="1"/>
</dbReference>
<dbReference type="PROSITE" id="PS00463">
    <property type="entry name" value="ZN2_CY6_FUNGAL_1"/>
    <property type="match status" value="1"/>
</dbReference>
<dbReference type="InterPro" id="IPR036864">
    <property type="entry name" value="Zn2-C6_fun-type_DNA-bd_sf"/>
</dbReference>
<dbReference type="GO" id="GO:0008270">
    <property type="term" value="F:zinc ion binding"/>
    <property type="evidence" value="ECO:0007669"/>
    <property type="project" value="InterPro"/>
</dbReference>
<reference evidence="3 4" key="1">
    <citation type="submission" date="2014-11" db="EMBL/GenBank/DDBJ databases">
        <authorList>
            <person name="Wibberg Daniel"/>
        </authorList>
    </citation>
    <scope>NUCLEOTIDE SEQUENCE [LARGE SCALE GENOMIC DNA]</scope>
    <source>
        <strain evidence="3">Rhizoctonia solani AG1-IB 7/3/14</strain>
    </source>
</reference>
<name>A0A0B7G188_THACB</name>
<evidence type="ECO:0000256" key="1">
    <source>
        <dbReference type="ARBA" id="ARBA00023242"/>
    </source>
</evidence>
<keyword evidence="4" id="KW-1185">Reference proteome</keyword>